<feature type="region of interest" description="Disordered" evidence="1">
    <location>
        <begin position="499"/>
        <end position="529"/>
    </location>
</feature>
<feature type="compositionally biased region" description="Polar residues" evidence="1">
    <location>
        <begin position="560"/>
        <end position="588"/>
    </location>
</feature>
<feature type="compositionally biased region" description="Low complexity" evidence="1">
    <location>
        <begin position="784"/>
        <end position="794"/>
    </location>
</feature>
<evidence type="ECO:0000256" key="1">
    <source>
        <dbReference type="SAM" id="MobiDB-lite"/>
    </source>
</evidence>
<feature type="compositionally biased region" description="Polar residues" evidence="1">
    <location>
        <begin position="752"/>
        <end position="763"/>
    </location>
</feature>
<feature type="compositionally biased region" description="Low complexity" evidence="1">
    <location>
        <begin position="444"/>
        <end position="470"/>
    </location>
</feature>
<feature type="region of interest" description="Disordered" evidence="1">
    <location>
        <begin position="752"/>
        <end position="809"/>
    </location>
</feature>
<sequence>MPAAPDARLQLREALAGLASADLQQQSAFAAEAVLSAHVQDGPLLEFFLREALRLGDCTAGSVRRMRYRLASRALRTHSAARWSAGGLAAVRDALLARVGLEDNGAAAAELAALAGQLAATCIDAYCGGQYAALGAQYASKAQLQRTWLSELLLVPLLRAACKGPARTRVANACLMAHGVLLELRRWARSAGVLHATVDCLKLALKLTASGALALCAGEALLPVQGCVALLGPRLKAAALTGILHLCTQAMQRGEWQVRKAAADTLAALVQALQPEEGASAAAVAVQEEQVWRENPLAQSAEADDGAQHPAAAKEQAATAVQPGAAAVAPCVHHIEHTQFCLRLQAAPPAAELRLANSSGSLPALGAVRFWAQEDGADVGVEFDLAAGPRSADPPRLHRYWLSEGRLQQQHTFPSDGARSEPASPNKAQPAASSPQHTPLPGHAALQQEQQQQQQPQQQLPALPSQHQQQRAPGPLTSMVNRAVSKLQQLHELEEELSLPPGSTMFGGMAVGDSQGRPSGSAAQHSANLRRSLDPALSAIQEASEGERNSGGSGRGHQASMGSRQQRQATSSSGRQRHASTGNRQQCDASTGSRQQASASSGAPAQGMAHLEQLHAQLELNMQEIQRRIDAHHHTGGDGGPDSAGSEDMPAAWDAQDSPPEQQQQQQYAQQHRYAAQQPQRRHWGEPAGRRSLSPPGRGQGEHRLPAERLGSSGSESGSELAAHEGQDAAAGSGGSGTVMLAVCNPLFGSSRPTTAQGMQSINGMLPPKRNLARQRSTSEEEASAAAAAAAAAAPLRQRPSPGFSAGQSLQSLDSGFSALRKESEADAAAFLRGSLPVFAQQQQHRGGAAWRGMPVTVMSTSDSEVEGPGGTSAFSPAPLQAAAAAVAQPIQQRQRLGSLDLAAILGSRPSSPAKFDSRLASPAKLPATMRESSSSEGSGAGTDAAPWQTARSGGGGWHTARERQAASGSRGLWSSSSEGGSSCGECPAAEAAADGSPVAQLQLLRISSRAASPDSGARRSSPASPAARSASPGVAGGGASVADVARQTYPAEALGRLQALRAQLSPTSGSQPQRSAGERSSGGASAGAGSMRTAQATGSGGSASRHAAPPGSAGSGGGSPTALLPQRAVSPEVPGLRISRRHARLLQSAVGRMAGNPGQSCDASDMQAALQDVLERETAHVQAHYQRAAAMRLADLRRQHAHDPAQLAAALRREAPAVEAAQEAATRQELTSFVEMALPRLAELLSSRELLLRCFDAAAEEAGDE</sequence>
<feature type="compositionally biased region" description="Polar residues" evidence="1">
    <location>
        <begin position="516"/>
        <end position="529"/>
    </location>
</feature>
<protein>
    <submittedName>
        <fullName evidence="2">Uncharacterized protein</fullName>
    </submittedName>
</protein>
<keyword evidence="3" id="KW-1185">Reference proteome</keyword>
<comment type="caution">
    <text evidence="2">The sequence shown here is derived from an EMBL/GenBank/DDBJ whole genome shotgun (WGS) entry which is preliminary data.</text>
</comment>
<dbReference type="STRING" id="554055.A0A2P6V392"/>
<accession>A0A2P6V392</accession>
<feature type="region of interest" description="Disordered" evidence="1">
    <location>
        <begin position="911"/>
        <end position="1041"/>
    </location>
</feature>
<feature type="region of interest" description="Disordered" evidence="1">
    <location>
        <begin position="409"/>
        <end position="474"/>
    </location>
</feature>
<feature type="region of interest" description="Disordered" evidence="1">
    <location>
        <begin position="632"/>
        <end position="734"/>
    </location>
</feature>
<proteinExistence type="predicted"/>
<feature type="region of interest" description="Disordered" evidence="1">
    <location>
        <begin position="542"/>
        <end position="606"/>
    </location>
</feature>
<feature type="compositionally biased region" description="Low complexity" evidence="1">
    <location>
        <begin position="589"/>
        <end position="606"/>
    </location>
</feature>
<dbReference type="AlphaFoldDB" id="A0A2P6V392"/>
<gene>
    <name evidence="2" type="ORF">C2E20_7878</name>
</gene>
<name>A0A2P6V392_9CHLO</name>
<feature type="compositionally biased region" description="Low complexity" evidence="1">
    <location>
        <begin position="968"/>
        <end position="985"/>
    </location>
</feature>
<dbReference type="EMBL" id="LHPF02000036">
    <property type="protein sequence ID" value="PSC68552.1"/>
    <property type="molecule type" value="Genomic_DNA"/>
</dbReference>
<dbReference type="OrthoDB" id="515772at2759"/>
<feature type="compositionally biased region" description="Low complexity" evidence="1">
    <location>
        <begin position="711"/>
        <end position="720"/>
    </location>
</feature>
<reference evidence="2 3" key="1">
    <citation type="journal article" date="2018" name="Plant J.">
        <title>Genome sequences of Chlorella sorokiniana UTEX 1602 and Micractinium conductrix SAG 241.80: implications to maltose excretion by a green alga.</title>
        <authorList>
            <person name="Arriola M.B."/>
            <person name="Velmurugan N."/>
            <person name="Zhang Y."/>
            <person name="Plunkett M.H."/>
            <person name="Hondzo H."/>
            <person name="Barney B.M."/>
        </authorList>
    </citation>
    <scope>NUCLEOTIDE SEQUENCE [LARGE SCALE GENOMIC DNA]</scope>
    <source>
        <strain evidence="2 3">SAG 241.80</strain>
    </source>
</reference>
<feature type="region of interest" description="Disordered" evidence="1">
    <location>
        <begin position="1065"/>
        <end position="1126"/>
    </location>
</feature>
<feature type="compositionally biased region" description="Low complexity" evidence="1">
    <location>
        <begin position="1075"/>
        <end position="1113"/>
    </location>
</feature>
<organism evidence="2 3">
    <name type="scientific">Micractinium conductrix</name>
    <dbReference type="NCBI Taxonomy" id="554055"/>
    <lineage>
        <taxon>Eukaryota</taxon>
        <taxon>Viridiplantae</taxon>
        <taxon>Chlorophyta</taxon>
        <taxon>core chlorophytes</taxon>
        <taxon>Trebouxiophyceae</taxon>
        <taxon>Chlorellales</taxon>
        <taxon>Chlorellaceae</taxon>
        <taxon>Chlorella clade</taxon>
        <taxon>Micractinium</taxon>
    </lineage>
</organism>
<feature type="compositionally biased region" description="Low complexity" evidence="1">
    <location>
        <begin position="662"/>
        <end position="679"/>
    </location>
</feature>
<evidence type="ECO:0000313" key="3">
    <source>
        <dbReference type="Proteomes" id="UP000239649"/>
    </source>
</evidence>
<dbReference type="Proteomes" id="UP000239649">
    <property type="component" value="Unassembled WGS sequence"/>
</dbReference>
<feature type="compositionally biased region" description="Low complexity" evidence="1">
    <location>
        <begin position="1008"/>
        <end position="1034"/>
    </location>
</feature>
<evidence type="ECO:0000313" key="2">
    <source>
        <dbReference type="EMBL" id="PSC68552.1"/>
    </source>
</evidence>